<evidence type="ECO:0000259" key="5">
    <source>
        <dbReference type="PROSITE" id="PS50931"/>
    </source>
</evidence>
<evidence type="ECO:0000256" key="1">
    <source>
        <dbReference type="ARBA" id="ARBA00009437"/>
    </source>
</evidence>
<evidence type="ECO:0000313" key="7">
    <source>
        <dbReference type="Proteomes" id="UP000254978"/>
    </source>
</evidence>
<feature type="domain" description="HTH lysR-type" evidence="5">
    <location>
        <begin position="14"/>
        <end position="71"/>
    </location>
</feature>
<evidence type="ECO:0000256" key="3">
    <source>
        <dbReference type="ARBA" id="ARBA00023125"/>
    </source>
</evidence>
<name>A0A378TFF8_9MYCO</name>
<dbReference type="InterPro" id="IPR037402">
    <property type="entry name" value="YidZ_PBP2"/>
</dbReference>
<organism evidence="6 7">
    <name type="scientific">Mycolicibacterium tokaiense</name>
    <dbReference type="NCBI Taxonomy" id="39695"/>
    <lineage>
        <taxon>Bacteria</taxon>
        <taxon>Bacillati</taxon>
        <taxon>Actinomycetota</taxon>
        <taxon>Actinomycetes</taxon>
        <taxon>Mycobacteriales</taxon>
        <taxon>Mycobacteriaceae</taxon>
        <taxon>Mycolicibacterium</taxon>
    </lineage>
</organism>
<dbReference type="InterPro" id="IPR036390">
    <property type="entry name" value="WH_DNA-bd_sf"/>
</dbReference>
<reference evidence="6 7" key="1">
    <citation type="submission" date="2018-06" db="EMBL/GenBank/DDBJ databases">
        <authorList>
            <consortium name="Pathogen Informatics"/>
            <person name="Doyle S."/>
        </authorList>
    </citation>
    <scope>NUCLEOTIDE SEQUENCE [LARGE SCALE GENOMIC DNA]</scope>
    <source>
        <strain evidence="6 7">NCTC10821</strain>
    </source>
</reference>
<dbReference type="EMBL" id="UGQT01000001">
    <property type="protein sequence ID" value="STZ58887.1"/>
    <property type="molecule type" value="Genomic_DNA"/>
</dbReference>
<dbReference type="Proteomes" id="UP000254978">
    <property type="component" value="Unassembled WGS sequence"/>
</dbReference>
<evidence type="ECO:0000313" key="6">
    <source>
        <dbReference type="EMBL" id="STZ58887.1"/>
    </source>
</evidence>
<keyword evidence="4" id="KW-0804">Transcription</keyword>
<dbReference type="InterPro" id="IPR005119">
    <property type="entry name" value="LysR_subst-bd"/>
</dbReference>
<dbReference type="PRINTS" id="PR00039">
    <property type="entry name" value="HTHLYSR"/>
</dbReference>
<comment type="similarity">
    <text evidence="1">Belongs to the LysR transcriptional regulatory family.</text>
</comment>
<keyword evidence="7" id="KW-1185">Reference proteome</keyword>
<dbReference type="InterPro" id="IPR000847">
    <property type="entry name" value="LysR_HTH_N"/>
</dbReference>
<evidence type="ECO:0000256" key="2">
    <source>
        <dbReference type="ARBA" id="ARBA00023015"/>
    </source>
</evidence>
<dbReference type="GO" id="GO:0003677">
    <property type="term" value="F:DNA binding"/>
    <property type="evidence" value="ECO:0007669"/>
    <property type="project" value="UniProtKB-KW"/>
</dbReference>
<keyword evidence="3" id="KW-0238">DNA-binding</keyword>
<dbReference type="InterPro" id="IPR050389">
    <property type="entry name" value="LysR-type_TF"/>
</dbReference>
<accession>A0A378TFF8</accession>
<gene>
    <name evidence="6" type="primary">nodD2_2</name>
    <name evidence="6" type="ORF">NCTC10821_02407</name>
</gene>
<evidence type="ECO:0000256" key="4">
    <source>
        <dbReference type="ARBA" id="ARBA00023163"/>
    </source>
</evidence>
<dbReference type="PANTHER" id="PTHR30118:SF15">
    <property type="entry name" value="TRANSCRIPTIONAL REGULATORY PROTEIN"/>
    <property type="match status" value="1"/>
</dbReference>
<dbReference type="AlphaFoldDB" id="A0A378TFF8"/>
<dbReference type="InterPro" id="IPR036388">
    <property type="entry name" value="WH-like_DNA-bd_sf"/>
</dbReference>
<protein>
    <submittedName>
        <fullName evidence="6">Putative LysR family transcriptional regulator</fullName>
    </submittedName>
</protein>
<dbReference type="PROSITE" id="PS50931">
    <property type="entry name" value="HTH_LYSR"/>
    <property type="match status" value="1"/>
</dbReference>
<keyword evidence="2" id="KW-0805">Transcription regulation</keyword>
<dbReference type="Pfam" id="PF00126">
    <property type="entry name" value="HTH_1"/>
    <property type="match status" value="1"/>
</dbReference>
<dbReference type="RefSeq" id="WP_232067829.1">
    <property type="nucleotide sequence ID" value="NZ_AP022600.1"/>
</dbReference>
<dbReference type="GO" id="GO:0003700">
    <property type="term" value="F:DNA-binding transcription factor activity"/>
    <property type="evidence" value="ECO:0007669"/>
    <property type="project" value="InterPro"/>
</dbReference>
<dbReference type="Gene3D" id="3.40.190.10">
    <property type="entry name" value="Periplasmic binding protein-like II"/>
    <property type="match status" value="2"/>
</dbReference>
<dbReference type="PANTHER" id="PTHR30118">
    <property type="entry name" value="HTH-TYPE TRANSCRIPTIONAL REGULATOR LEUO-RELATED"/>
    <property type="match status" value="1"/>
</dbReference>
<sequence length="309" mass="34572">MSDDGGDTRSLTDLDLPQLRALHALLTERSVTAAAHRLARSQPTLSSSLARLRRHFGDELLTRSGNHYVLTPFAQQIFPLTGVAVAAVDRVFAAEADFEPHRTQREFTIVSSDFGISVMGGLLAARLLRDAPSSRIRFLPPTPAVFGREGDYFRTVDGAFMPDGYLNLARRLDLYTDRWVCVVWSGNSRVKGQLTMADLRELPWVTTSVDPVNRSPAWRQMELLGVVPRVCAIADSFVSMPRLIMGTDAVAMLQSRVAAFAAPRPEFTVLDCPFDVVPLVESFWWHPMYDEDPAHLWLRSVFEEIRTAL</sequence>
<proteinExistence type="inferred from homology"/>
<dbReference type="Pfam" id="PF03466">
    <property type="entry name" value="LysR_substrate"/>
    <property type="match status" value="1"/>
</dbReference>
<dbReference type="SUPFAM" id="SSF46785">
    <property type="entry name" value="Winged helix' DNA-binding domain"/>
    <property type="match status" value="1"/>
</dbReference>
<dbReference type="SUPFAM" id="SSF53850">
    <property type="entry name" value="Periplasmic binding protein-like II"/>
    <property type="match status" value="1"/>
</dbReference>
<dbReference type="Gene3D" id="1.10.10.10">
    <property type="entry name" value="Winged helix-like DNA-binding domain superfamily/Winged helix DNA-binding domain"/>
    <property type="match status" value="1"/>
</dbReference>
<dbReference type="CDD" id="cd08417">
    <property type="entry name" value="PBP2_Nitroaromatics_like"/>
    <property type="match status" value="1"/>
</dbReference>